<dbReference type="GO" id="GO:0034204">
    <property type="term" value="P:lipid translocation"/>
    <property type="evidence" value="ECO:0007669"/>
    <property type="project" value="TreeGrafter"/>
</dbReference>
<protein>
    <submittedName>
        <fullName evidence="9">Putative peptidoglycan lipid II flippase</fullName>
    </submittedName>
</protein>
<evidence type="ECO:0000256" key="2">
    <source>
        <dbReference type="ARBA" id="ARBA00022475"/>
    </source>
</evidence>
<feature type="transmembrane region" description="Helical" evidence="8">
    <location>
        <begin position="209"/>
        <end position="231"/>
    </location>
</feature>
<keyword evidence="6 8" id="KW-1133">Transmembrane helix</keyword>
<dbReference type="GO" id="GO:0008360">
    <property type="term" value="P:regulation of cell shape"/>
    <property type="evidence" value="ECO:0007669"/>
    <property type="project" value="UniProtKB-KW"/>
</dbReference>
<evidence type="ECO:0000256" key="5">
    <source>
        <dbReference type="ARBA" id="ARBA00022984"/>
    </source>
</evidence>
<dbReference type="EMBL" id="QTUC01000001">
    <property type="protein sequence ID" value="REF37826.1"/>
    <property type="molecule type" value="Genomic_DNA"/>
</dbReference>
<dbReference type="PANTHER" id="PTHR47019:SF1">
    <property type="entry name" value="LIPID II FLIPPASE MURJ"/>
    <property type="match status" value="1"/>
</dbReference>
<accession>A0A3D9V957</accession>
<feature type="transmembrane region" description="Helical" evidence="8">
    <location>
        <begin position="343"/>
        <end position="364"/>
    </location>
</feature>
<dbReference type="GO" id="GO:0005886">
    <property type="term" value="C:plasma membrane"/>
    <property type="evidence" value="ECO:0007669"/>
    <property type="project" value="UniProtKB-SubCell"/>
</dbReference>
<keyword evidence="5" id="KW-0573">Peptidoglycan synthesis</keyword>
<dbReference type="GO" id="GO:0009252">
    <property type="term" value="P:peptidoglycan biosynthetic process"/>
    <property type="evidence" value="ECO:0007669"/>
    <property type="project" value="UniProtKB-KW"/>
</dbReference>
<feature type="transmembrane region" description="Helical" evidence="8">
    <location>
        <begin position="100"/>
        <end position="123"/>
    </location>
</feature>
<feature type="transmembrane region" description="Helical" evidence="8">
    <location>
        <begin position="488"/>
        <end position="509"/>
    </location>
</feature>
<feature type="transmembrane region" description="Helical" evidence="8">
    <location>
        <begin position="37"/>
        <end position="55"/>
    </location>
</feature>
<organism evidence="9 10">
    <name type="scientific">Thermasporomyces composti</name>
    <dbReference type="NCBI Taxonomy" id="696763"/>
    <lineage>
        <taxon>Bacteria</taxon>
        <taxon>Bacillati</taxon>
        <taxon>Actinomycetota</taxon>
        <taxon>Actinomycetes</taxon>
        <taxon>Propionibacteriales</taxon>
        <taxon>Nocardioidaceae</taxon>
        <taxon>Thermasporomyces</taxon>
    </lineage>
</organism>
<keyword evidence="10" id="KW-1185">Reference proteome</keyword>
<feature type="transmembrane region" description="Helical" evidence="8">
    <location>
        <begin position="61"/>
        <end position="80"/>
    </location>
</feature>
<comment type="subcellular location">
    <subcellularLocation>
        <location evidence="1">Cell membrane</location>
        <topology evidence="1">Multi-pass membrane protein</topology>
    </subcellularLocation>
</comment>
<dbReference type="NCBIfam" id="TIGR01695">
    <property type="entry name" value="murJ_mviN"/>
    <property type="match status" value="1"/>
</dbReference>
<dbReference type="Proteomes" id="UP000256485">
    <property type="component" value="Unassembled WGS sequence"/>
</dbReference>
<dbReference type="RefSeq" id="WP_115851219.1">
    <property type="nucleotide sequence ID" value="NZ_QTUC01000001.1"/>
</dbReference>
<keyword evidence="7 8" id="KW-0472">Membrane</keyword>
<evidence type="ECO:0000256" key="4">
    <source>
        <dbReference type="ARBA" id="ARBA00022960"/>
    </source>
</evidence>
<keyword evidence="2" id="KW-1003">Cell membrane</keyword>
<name>A0A3D9V957_THECX</name>
<dbReference type="InterPro" id="IPR051050">
    <property type="entry name" value="Lipid_II_flippase_MurJ/MviN"/>
</dbReference>
<keyword evidence="4" id="KW-0133">Cell shape</keyword>
<reference evidence="9 10" key="1">
    <citation type="submission" date="2018-08" db="EMBL/GenBank/DDBJ databases">
        <title>Sequencing the genomes of 1000 actinobacteria strains.</title>
        <authorList>
            <person name="Klenk H.-P."/>
        </authorList>
    </citation>
    <scope>NUCLEOTIDE SEQUENCE [LARGE SCALE GENOMIC DNA]</scope>
    <source>
        <strain evidence="9 10">DSM 22891</strain>
    </source>
</reference>
<dbReference type="Pfam" id="PF03023">
    <property type="entry name" value="MurJ"/>
    <property type="match status" value="1"/>
</dbReference>
<dbReference type="AlphaFoldDB" id="A0A3D9V957"/>
<evidence type="ECO:0000256" key="6">
    <source>
        <dbReference type="ARBA" id="ARBA00022989"/>
    </source>
</evidence>
<dbReference type="CDD" id="cd13123">
    <property type="entry name" value="MATE_MurJ_like"/>
    <property type="match status" value="1"/>
</dbReference>
<feature type="transmembrane region" description="Helical" evidence="8">
    <location>
        <begin position="384"/>
        <end position="405"/>
    </location>
</feature>
<feature type="transmembrane region" description="Helical" evidence="8">
    <location>
        <begin position="515"/>
        <end position="536"/>
    </location>
</feature>
<evidence type="ECO:0000256" key="8">
    <source>
        <dbReference type="SAM" id="Phobius"/>
    </source>
</evidence>
<feature type="transmembrane region" description="Helical" evidence="8">
    <location>
        <begin position="178"/>
        <end position="197"/>
    </location>
</feature>
<evidence type="ECO:0000256" key="1">
    <source>
        <dbReference type="ARBA" id="ARBA00004651"/>
    </source>
</evidence>
<proteinExistence type="predicted"/>
<feature type="transmembrane region" description="Helical" evidence="8">
    <location>
        <begin position="252"/>
        <end position="271"/>
    </location>
</feature>
<dbReference type="PRINTS" id="PR01806">
    <property type="entry name" value="VIRFACTRMVIN"/>
</dbReference>
<dbReference type="OrthoDB" id="9786339at2"/>
<keyword evidence="3 8" id="KW-0812">Transmembrane</keyword>
<feature type="transmembrane region" description="Helical" evidence="8">
    <location>
        <begin position="447"/>
        <end position="467"/>
    </location>
</feature>
<feature type="transmembrane region" description="Helical" evidence="8">
    <location>
        <begin position="417"/>
        <end position="435"/>
    </location>
</feature>
<feature type="transmembrane region" description="Helical" evidence="8">
    <location>
        <begin position="299"/>
        <end position="322"/>
    </location>
</feature>
<dbReference type="InterPro" id="IPR004268">
    <property type="entry name" value="MurJ"/>
</dbReference>
<feature type="transmembrane region" description="Helical" evidence="8">
    <location>
        <begin position="143"/>
        <end position="166"/>
    </location>
</feature>
<evidence type="ECO:0000313" key="9">
    <source>
        <dbReference type="EMBL" id="REF37826.1"/>
    </source>
</evidence>
<gene>
    <name evidence="9" type="ORF">DFJ64_3284</name>
</gene>
<dbReference type="PANTHER" id="PTHR47019">
    <property type="entry name" value="LIPID II FLIPPASE MURJ"/>
    <property type="match status" value="1"/>
</dbReference>
<dbReference type="GO" id="GO:0015648">
    <property type="term" value="F:lipid-linked peptidoglycan transporter activity"/>
    <property type="evidence" value="ECO:0007669"/>
    <property type="project" value="TreeGrafter"/>
</dbReference>
<evidence type="ECO:0000256" key="3">
    <source>
        <dbReference type="ARBA" id="ARBA00022692"/>
    </source>
</evidence>
<comment type="caution">
    <text evidence="9">The sequence shown here is derived from an EMBL/GenBank/DDBJ whole genome shotgun (WGS) entry which is preliminary data.</text>
</comment>
<evidence type="ECO:0000256" key="7">
    <source>
        <dbReference type="ARBA" id="ARBA00023136"/>
    </source>
</evidence>
<sequence length="561" mass="59145">MSERVADKAPDVELLRASAGMAIGTVVSRVTGFVRTLVLVWALGTALFGDAFNLANSVPNALYILVAGGALNAVFVPQLVRAMTRDPDGGEAFGQRLLTVATLILLAVTVLAVVGAPWLVSLYASSSLAAPENRPYFDLTVTFARYCLPQVLFYGLFVLLGQVLNARGRFGPMMWAPVLNNLVSIAVFTSYIGISGAHTPGEISAGEKALLGIGSTAGIAAQMLVLVPIVARTGFRLRPRFDFRGAGLGKSGRLALWTIGFVVVNQVWFFVSARLTTGAGIAAEQAYGDGVGYGLTPFLHAYTIVQLPHGVIAVSIVSALLPKMSRSASIGDIAAVREDLSQGLRTTAAAVMPAAFAFLALGPWMCVAMFDHFGAMNTESARVIGYVLMGYAVGLVGFCGQYVSLRGFYAFEDTRTPLFTQTVLVATSIALAVVADATLPIRWRTVGVATAYSIACWVGLAVNLAVLRRRWGHVDGRRLLRTHLRVGAASLVAAVVAFGVAVLCALALGDGALGALVAVVVGGVVLLAAYLALAWWTGIEEVTDVLAMVRDVVARARRRRA</sequence>
<evidence type="ECO:0000313" key="10">
    <source>
        <dbReference type="Proteomes" id="UP000256485"/>
    </source>
</evidence>